<evidence type="ECO:0000256" key="1">
    <source>
        <dbReference type="SAM" id="MobiDB-lite"/>
    </source>
</evidence>
<reference evidence="4" key="1">
    <citation type="submission" date="2017-01" db="EMBL/GenBank/DDBJ databases">
        <title>Comparative genomics of anhydrobiosis in the tardigrade Hypsibius dujardini.</title>
        <authorList>
            <person name="Yoshida Y."/>
            <person name="Koutsovoulos G."/>
            <person name="Laetsch D."/>
            <person name="Stevens L."/>
            <person name="Kumar S."/>
            <person name="Horikawa D."/>
            <person name="Ishino K."/>
            <person name="Komine S."/>
            <person name="Tomita M."/>
            <person name="Blaxter M."/>
            <person name="Arakawa K."/>
        </authorList>
    </citation>
    <scope>NUCLEOTIDE SEQUENCE [LARGE SCALE GENOMIC DNA]</scope>
    <source>
        <strain evidence="4">Z151</strain>
    </source>
</reference>
<dbReference type="OrthoDB" id="289228at2759"/>
<dbReference type="SMART" id="SM00584">
    <property type="entry name" value="TLDc"/>
    <property type="match status" value="1"/>
</dbReference>
<dbReference type="InterPro" id="IPR011992">
    <property type="entry name" value="EF-hand-dom_pair"/>
</dbReference>
<dbReference type="AlphaFoldDB" id="A0A9X6RJX0"/>
<dbReference type="Proteomes" id="UP000192578">
    <property type="component" value="Unassembled WGS sequence"/>
</dbReference>
<sequence length="533" mass="59903">MGSSHSDIQRSKRKISIPHMRKSMAGGGMGEMKHSATEMDLSVSANQRDLRTDLFKVAEKWTQLSTSLALSSDEASRLSSTIISKQAFENQFQETAPFLGPLLFQHFQSVTKPGESHADANLMTHKAFVRNVMEVLSLNSEEEQTRFYFRVFSKGTDHIHEDEMLMMLTISVKVACSATGLSRLINDADQQVFHSLVRSLDLEDGSEVDVCQFKDWIRQNGVHLLNCMHHFVVQSLISCTGLPNEHFPESSKMDEDSLPLLDQDNEKCLQLNSMALLWLLSCALPPCYIKRGGKSAVDFSSSTFRGLPYNNSASPLPSATGSRMHLSPSLPTMNPHQFIQELVAAAHLTTWTLLYNSDKHGMSMNRFLHHTLHYSGPTISIFRLESGSAYCIAVDTEWRESTNRWGGADCVIYQIQPQFKRLECGMNLVYLNDHARGGSYRGLEIGSDPKRPILKVAPDMTSAESDGNKDTLVCVEVWGCAGSAPKVAQSQQIKWENRQAERMQKITRPQRWQDSTDRYLIDLVKNGQRYTAD</sequence>
<gene>
    <name evidence="3" type="ORF">BV898_15065</name>
</gene>
<evidence type="ECO:0000313" key="3">
    <source>
        <dbReference type="EMBL" id="OWA50553.1"/>
    </source>
</evidence>
<dbReference type="EMBL" id="MTYJ01000195">
    <property type="protein sequence ID" value="OWA50553.1"/>
    <property type="molecule type" value="Genomic_DNA"/>
</dbReference>
<evidence type="ECO:0000259" key="2">
    <source>
        <dbReference type="PROSITE" id="PS51886"/>
    </source>
</evidence>
<dbReference type="Pfam" id="PF07534">
    <property type="entry name" value="TLD"/>
    <property type="match status" value="1"/>
</dbReference>
<proteinExistence type="predicted"/>
<dbReference type="InterPro" id="IPR006571">
    <property type="entry name" value="TLDc_dom"/>
</dbReference>
<keyword evidence="4" id="KW-1185">Reference proteome</keyword>
<organism evidence="3 4">
    <name type="scientific">Hypsibius exemplaris</name>
    <name type="common">Freshwater tardigrade</name>
    <dbReference type="NCBI Taxonomy" id="2072580"/>
    <lineage>
        <taxon>Eukaryota</taxon>
        <taxon>Metazoa</taxon>
        <taxon>Ecdysozoa</taxon>
        <taxon>Tardigrada</taxon>
        <taxon>Eutardigrada</taxon>
        <taxon>Parachela</taxon>
        <taxon>Hypsibioidea</taxon>
        <taxon>Hypsibiidae</taxon>
        <taxon>Hypsibius</taxon>
    </lineage>
</organism>
<feature type="domain" description="TLDc" evidence="2">
    <location>
        <begin position="325"/>
        <end position="481"/>
    </location>
</feature>
<evidence type="ECO:0000313" key="4">
    <source>
        <dbReference type="Proteomes" id="UP000192578"/>
    </source>
</evidence>
<name>A0A9X6RJX0_HYPEX</name>
<accession>A0A9X6RJX0</accession>
<protein>
    <recommendedName>
        <fullName evidence="2">TLDc domain-containing protein</fullName>
    </recommendedName>
</protein>
<dbReference type="PANTHER" id="PTHR23354">
    <property type="entry name" value="NUCLEOLAR PROTEIN 7/ESTROGEN RECEPTOR COACTIVATOR-RELATED"/>
    <property type="match status" value="1"/>
</dbReference>
<dbReference type="PROSITE" id="PS51886">
    <property type="entry name" value="TLDC"/>
    <property type="match status" value="1"/>
</dbReference>
<comment type="caution">
    <text evidence="3">The sequence shown here is derived from an EMBL/GenBank/DDBJ whole genome shotgun (WGS) entry which is preliminary data.</text>
</comment>
<feature type="region of interest" description="Disordered" evidence="1">
    <location>
        <begin position="1"/>
        <end position="32"/>
    </location>
</feature>
<dbReference type="PANTHER" id="PTHR23354:SF108">
    <property type="entry name" value="RE10231P"/>
    <property type="match status" value="1"/>
</dbReference>
<dbReference type="SUPFAM" id="SSF47473">
    <property type="entry name" value="EF-hand"/>
    <property type="match status" value="1"/>
</dbReference>
<feature type="compositionally biased region" description="Basic residues" evidence="1">
    <location>
        <begin position="11"/>
        <end position="22"/>
    </location>
</feature>